<dbReference type="InterPro" id="IPR029063">
    <property type="entry name" value="SAM-dependent_MTases_sf"/>
</dbReference>
<dbReference type="SUPFAM" id="SSF53335">
    <property type="entry name" value="S-adenosyl-L-methionine-dependent methyltransferases"/>
    <property type="match status" value="1"/>
</dbReference>
<evidence type="ECO:0000256" key="4">
    <source>
        <dbReference type="ARBA" id="ARBA00022747"/>
    </source>
</evidence>
<dbReference type="GO" id="GO:0003677">
    <property type="term" value="F:DNA binding"/>
    <property type="evidence" value="ECO:0007669"/>
    <property type="project" value="InterPro"/>
</dbReference>
<evidence type="ECO:0000256" key="1">
    <source>
        <dbReference type="ARBA" id="ARBA00022603"/>
    </source>
</evidence>
<dbReference type="REBASE" id="45580">
    <property type="entry name" value="M.Sac10332ORF259P"/>
</dbReference>
<evidence type="ECO:0000256" key="2">
    <source>
        <dbReference type="ARBA" id="ARBA00022679"/>
    </source>
</evidence>
<evidence type="ECO:0000313" key="6">
    <source>
        <dbReference type="EMBL" id="AEW03828.1"/>
    </source>
</evidence>
<dbReference type="Gene3D" id="3.40.50.150">
    <property type="entry name" value="Vaccinia Virus protein VP39"/>
    <property type="match status" value="1"/>
</dbReference>
<organism evidence="6 7">
    <name type="scientific">Sulfobacillus acidophilus (strain ATCC 700253 / DSM 10332 / NAL)</name>
    <dbReference type="NCBI Taxonomy" id="679936"/>
    <lineage>
        <taxon>Bacteria</taxon>
        <taxon>Bacillati</taxon>
        <taxon>Bacillota</taxon>
        <taxon>Clostridia</taxon>
        <taxon>Eubacteriales</taxon>
        <taxon>Clostridiales Family XVII. Incertae Sedis</taxon>
        <taxon>Sulfobacillus</taxon>
    </lineage>
</organism>
<dbReference type="GO" id="GO:0008170">
    <property type="term" value="F:N-methyltransferase activity"/>
    <property type="evidence" value="ECO:0007669"/>
    <property type="project" value="InterPro"/>
</dbReference>
<reference evidence="7" key="1">
    <citation type="submission" date="2011-12" db="EMBL/GenBank/DDBJ databases">
        <title>The complete genome of chromosome of Sulfobacillus acidophilus DSM 10332.</title>
        <authorList>
            <person name="Lucas S."/>
            <person name="Han J."/>
            <person name="Lapidus A."/>
            <person name="Bruce D."/>
            <person name="Goodwin L."/>
            <person name="Pitluck S."/>
            <person name="Peters L."/>
            <person name="Kyrpides N."/>
            <person name="Mavromatis K."/>
            <person name="Ivanova N."/>
            <person name="Mikhailova N."/>
            <person name="Chertkov O."/>
            <person name="Saunders E."/>
            <person name="Detter J.C."/>
            <person name="Tapia R."/>
            <person name="Han C."/>
            <person name="Land M."/>
            <person name="Hauser L."/>
            <person name="Markowitz V."/>
            <person name="Cheng J.-F."/>
            <person name="Hugenholtz P."/>
            <person name="Woyke T."/>
            <person name="Wu D."/>
            <person name="Pukall R."/>
            <person name="Gehrich-Schroeter G."/>
            <person name="Schneider S."/>
            <person name="Klenk H.-P."/>
            <person name="Eisen J.A."/>
        </authorList>
    </citation>
    <scope>NUCLEOTIDE SEQUENCE [LARGE SCALE GENOMIC DNA]</scope>
    <source>
        <strain evidence="7">ATCC 700253 / DSM 10332 / NAL</strain>
    </source>
</reference>
<keyword evidence="1 6" id="KW-0489">Methyltransferase</keyword>
<dbReference type="STRING" id="679936.Sulac_0259"/>
<accession>G8TWY0</accession>
<dbReference type="GO" id="GO:0032259">
    <property type="term" value="P:methylation"/>
    <property type="evidence" value="ECO:0007669"/>
    <property type="project" value="UniProtKB-KW"/>
</dbReference>
<dbReference type="PRINTS" id="PR00506">
    <property type="entry name" value="D21N6MTFRASE"/>
</dbReference>
<dbReference type="Proteomes" id="UP000005439">
    <property type="component" value="Chromosome"/>
</dbReference>
<dbReference type="InterPro" id="IPR002295">
    <property type="entry name" value="N4/N6-MTase_EcoPI_Mod-like"/>
</dbReference>
<dbReference type="Pfam" id="PF01555">
    <property type="entry name" value="N6_N4_Mtase"/>
    <property type="match status" value="1"/>
</dbReference>
<sequence length="287" mass="33179">MSPNPLELHVAHADLVGQIDGLLQSPWRPAFRLIYFDPPFFTQKTQSGDEGSYSDRWDSLEQYVATIAHWIESTFSLLADDGFCVLHADYHASHYLKVAVDKIFGYRHFRNEWIWHYTGRRVPARRRVNSKHDVLLVWAKSDQAVMQPVYEPWTRNEYLHMKRQALHRDPDGREWIWGHQGRGKSKAYRIYVDQHVERGRAIDSVWDIPILNTSAKERRGYPTQKPVALLERVIRLTTKPGDWVADFAAGSGTTGEAAVRLSRHAWLGDVSDQAIRVMRTRFGMGEG</sequence>
<feature type="domain" description="DNA methylase N-4/N-6" evidence="5">
    <location>
        <begin position="32"/>
        <end position="275"/>
    </location>
</feature>
<dbReference type="GO" id="GO:0009307">
    <property type="term" value="P:DNA restriction-modification system"/>
    <property type="evidence" value="ECO:0007669"/>
    <property type="project" value="UniProtKB-KW"/>
</dbReference>
<name>G8TWY0_SULAD</name>
<protein>
    <submittedName>
        <fullName evidence="6">DNA methylase N-4/N-6 domain protein</fullName>
    </submittedName>
</protein>
<evidence type="ECO:0000313" key="7">
    <source>
        <dbReference type="Proteomes" id="UP000005439"/>
    </source>
</evidence>
<proteinExistence type="predicted"/>
<evidence type="ECO:0000256" key="3">
    <source>
        <dbReference type="ARBA" id="ARBA00022691"/>
    </source>
</evidence>
<keyword evidence="7" id="KW-1185">Reference proteome</keyword>
<evidence type="ECO:0000259" key="5">
    <source>
        <dbReference type="Pfam" id="PF01555"/>
    </source>
</evidence>
<dbReference type="AlphaFoldDB" id="G8TWY0"/>
<dbReference type="KEGG" id="sap:Sulac_0259"/>
<dbReference type="EMBL" id="CP003179">
    <property type="protein sequence ID" value="AEW03828.1"/>
    <property type="molecule type" value="Genomic_DNA"/>
</dbReference>
<keyword evidence="3" id="KW-0949">S-adenosyl-L-methionine</keyword>
<reference evidence="6 7" key="2">
    <citation type="journal article" date="2012" name="Stand. Genomic Sci.">
        <title>Complete genome sequence of the moderately thermophilic mineral-sulfide-oxidizing firmicute Sulfobacillus acidophilus type strain (NAL(T)).</title>
        <authorList>
            <person name="Anderson I."/>
            <person name="Chertkov O."/>
            <person name="Chen A."/>
            <person name="Saunders E."/>
            <person name="Lapidus A."/>
            <person name="Nolan M."/>
            <person name="Lucas S."/>
            <person name="Hammon N."/>
            <person name="Deshpande S."/>
            <person name="Cheng J.F."/>
            <person name="Han C."/>
            <person name="Tapia R."/>
            <person name="Goodwin L.A."/>
            <person name="Pitluck S."/>
            <person name="Liolios K."/>
            <person name="Pagani I."/>
            <person name="Ivanova N."/>
            <person name="Mikhailova N."/>
            <person name="Pati A."/>
            <person name="Palaniappan K."/>
            <person name="Land M."/>
            <person name="Pan C."/>
            <person name="Rohde M."/>
            <person name="Pukall R."/>
            <person name="Goker M."/>
            <person name="Detter J.C."/>
            <person name="Woyke T."/>
            <person name="Bristow J."/>
            <person name="Eisen J.A."/>
            <person name="Markowitz V."/>
            <person name="Hugenholtz P."/>
            <person name="Kyrpides N.C."/>
            <person name="Klenk H.P."/>
            <person name="Mavromatis K."/>
        </authorList>
    </citation>
    <scope>NUCLEOTIDE SEQUENCE [LARGE SCALE GENOMIC DNA]</scope>
    <source>
        <strain evidence="7">ATCC 700253 / DSM 10332 / NAL</strain>
    </source>
</reference>
<keyword evidence="4" id="KW-0680">Restriction system</keyword>
<keyword evidence="2" id="KW-0808">Transferase</keyword>
<dbReference type="InterPro" id="IPR002941">
    <property type="entry name" value="DNA_methylase_N4/N6"/>
</dbReference>
<dbReference type="HOGENOM" id="CLU_024927_10_4_9"/>
<dbReference type="PATRIC" id="fig|679936.5.peg.264"/>
<gene>
    <name evidence="6" type="ordered locus">Sulac_0259</name>
</gene>